<reference evidence="1 2" key="1">
    <citation type="submission" date="2019-09" db="EMBL/GenBank/DDBJ databases">
        <title>Screening of Novel Bioactive Compounds from Soil-Associated.</title>
        <authorList>
            <person name="Gong X."/>
        </authorList>
    </citation>
    <scope>NUCLEOTIDE SEQUENCE [LARGE SCALE GENOMIC DNA]</scope>
    <source>
        <strain evidence="1 2">Gxj-6</strain>
    </source>
</reference>
<sequence length="97" mass="10226">MPQPPAARRIAERVLSCPDVAGLSRGPFGAVATYLPGDLVPGVAVRDDVIEVHVVARYGRPLPEVAELIRDAIGDLAAGRRTDVAIADVVTTDGRKE</sequence>
<evidence type="ECO:0000313" key="1">
    <source>
        <dbReference type="EMBL" id="KAA9373730.1"/>
    </source>
</evidence>
<evidence type="ECO:0000313" key="2">
    <source>
        <dbReference type="Proteomes" id="UP000327011"/>
    </source>
</evidence>
<protein>
    <submittedName>
        <fullName evidence="1">Asp23/Gls24 family envelope stress response protein</fullName>
    </submittedName>
</protein>
<accession>A0A5J5JRN7</accession>
<gene>
    <name evidence="1" type="ORF">F5972_34560</name>
</gene>
<proteinExistence type="predicted"/>
<comment type="caution">
    <text evidence="1">The sequence shown here is derived from an EMBL/GenBank/DDBJ whole genome shotgun (WGS) entry which is preliminary data.</text>
</comment>
<dbReference type="AlphaFoldDB" id="A0A5J5JRN7"/>
<dbReference type="EMBL" id="VYTZ01000021">
    <property type="protein sequence ID" value="KAA9373730.1"/>
    <property type="molecule type" value="Genomic_DNA"/>
</dbReference>
<organism evidence="1 2">
    <name type="scientific">Microbispora cellulosiformans</name>
    <dbReference type="NCBI Taxonomy" id="2614688"/>
    <lineage>
        <taxon>Bacteria</taxon>
        <taxon>Bacillati</taxon>
        <taxon>Actinomycetota</taxon>
        <taxon>Actinomycetes</taxon>
        <taxon>Streptosporangiales</taxon>
        <taxon>Streptosporangiaceae</taxon>
        <taxon>Microbispora</taxon>
    </lineage>
</organism>
<name>A0A5J5JRN7_9ACTN</name>
<keyword evidence="2" id="KW-1185">Reference proteome</keyword>
<dbReference type="Proteomes" id="UP000327011">
    <property type="component" value="Unassembled WGS sequence"/>
</dbReference>